<evidence type="ECO:0000259" key="1">
    <source>
        <dbReference type="Pfam" id="PF17921"/>
    </source>
</evidence>
<sequence length="315" mass="36744">MTEIYFWIDFMIVLNYILNTTSRFKYVASSINPADLASRGMCKYDPNRIKAWPSGREFLTTEKDKWPEYRREEILKLPVKLELKNATTLDTMTTVFPLDKFISHFSSWIKLKQGTAWLIRFKCHLYNKTIVRGPLTPNELDNAERDLLKYIKAQDFEEIRQWIKRHKHSDNILSKIHVIDKLRPILIDNLIRVGGRLNCSDLPLEQKHPIILPSKHPITELIIRHHRQADGHMGVYYTLASLRKGFWILKGTTAIKRIIQKCIGCCIRSARPMSQLMGDLPPTRITTDFPFATTGVDYLDSIMIKEGRKPRKCYG</sequence>
<evidence type="ECO:0000313" key="3">
    <source>
        <dbReference type="WBParaSite" id="SRDH1_81070.1"/>
    </source>
</evidence>
<dbReference type="AlphaFoldDB" id="A0AA85GB60"/>
<dbReference type="InterPro" id="IPR041588">
    <property type="entry name" value="Integrase_H2C2"/>
</dbReference>
<proteinExistence type="predicted"/>
<dbReference type="Gene3D" id="1.10.340.70">
    <property type="match status" value="1"/>
</dbReference>
<dbReference type="Pfam" id="PF17921">
    <property type="entry name" value="Integrase_H2C2"/>
    <property type="match status" value="1"/>
</dbReference>
<dbReference type="WBParaSite" id="SRDH1_81070.1">
    <property type="protein sequence ID" value="SRDH1_81070.1"/>
    <property type="gene ID" value="SRDH1_81070"/>
</dbReference>
<keyword evidence="2" id="KW-1185">Reference proteome</keyword>
<feature type="domain" description="Integrase zinc-binding" evidence="1">
    <location>
        <begin position="220"/>
        <end position="269"/>
    </location>
</feature>
<dbReference type="Proteomes" id="UP000050792">
    <property type="component" value="Unassembled WGS sequence"/>
</dbReference>
<reference evidence="2" key="1">
    <citation type="submission" date="2022-06" db="EMBL/GenBank/DDBJ databases">
        <authorList>
            <person name="Berger JAMES D."/>
            <person name="Berger JAMES D."/>
        </authorList>
    </citation>
    <scope>NUCLEOTIDE SEQUENCE [LARGE SCALE GENOMIC DNA]</scope>
</reference>
<organism evidence="2 3">
    <name type="scientific">Schistosoma rodhaini</name>
    <dbReference type="NCBI Taxonomy" id="6188"/>
    <lineage>
        <taxon>Eukaryota</taxon>
        <taxon>Metazoa</taxon>
        <taxon>Spiralia</taxon>
        <taxon>Lophotrochozoa</taxon>
        <taxon>Platyhelminthes</taxon>
        <taxon>Trematoda</taxon>
        <taxon>Digenea</taxon>
        <taxon>Strigeidida</taxon>
        <taxon>Schistosomatoidea</taxon>
        <taxon>Schistosomatidae</taxon>
        <taxon>Schistosoma</taxon>
    </lineage>
</organism>
<evidence type="ECO:0000313" key="2">
    <source>
        <dbReference type="Proteomes" id="UP000050792"/>
    </source>
</evidence>
<name>A0AA85GB60_9TREM</name>
<reference evidence="3" key="2">
    <citation type="submission" date="2023-11" db="UniProtKB">
        <authorList>
            <consortium name="WormBaseParasite"/>
        </authorList>
    </citation>
    <scope>IDENTIFICATION</scope>
</reference>
<protein>
    <recommendedName>
        <fullName evidence="1">Integrase zinc-binding domain-containing protein</fullName>
    </recommendedName>
</protein>
<dbReference type="PANTHER" id="PTHR47331">
    <property type="entry name" value="PHD-TYPE DOMAIN-CONTAINING PROTEIN"/>
    <property type="match status" value="1"/>
</dbReference>
<accession>A0AA85GB60</accession>